<gene>
    <name evidence="1" type="ORF">O181_091366</name>
</gene>
<name>A0A9Q3IXA9_9BASI</name>
<accession>A0A9Q3IXA9</accession>
<protein>
    <submittedName>
        <fullName evidence="1">Uncharacterized protein</fullName>
    </submittedName>
</protein>
<keyword evidence="2" id="KW-1185">Reference proteome</keyword>
<evidence type="ECO:0000313" key="2">
    <source>
        <dbReference type="Proteomes" id="UP000765509"/>
    </source>
</evidence>
<organism evidence="1 2">
    <name type="scientific">Austropuccinia psidii MF-1</name>
    <dbReference type="NCBI Taxonomy" id="1389203"/>
    <lineage>
        <taxon>Eukaryota</taxon>
        <taxon>Fungi</taxon>
        <taxon>Dikarya</taxon>
        <taxon>Basidiomycota</taxon>
        <taxon>Pucciniomycotina</taxon>
        <taxon>Pucciniomycetes</taxon>
        <taxon>Pucciniales</taxon>
        <taxon>Sphaerophragmiaceae</taxon>
        <taxon>Austropuccinia</taxon>
    </lineage>
</organism>
<dbReference type="AlphaFoldDB" id="A0A9Q3IXA9"/>
<sequence>MFIAVKDEILVFSIVTKLREEFHSLIEKDPLNANTQRNPDAILNKLHEDALSTDYIKDLALNKEKFPSEISHYCSNGRHNPLVTTNGREKCWQLPPKLKCKRKRKNKEERRKFIFLELYSLRAQENPTKLLPLC</sequence>
<dbReference type="Proteomes" id="UP000765509">
    <property type="component" value="Unassembled WGS sequence"/>
</dbReference>
<proteinExistence type="predicted"/>
<dbReference type="EMBL" id="AVOT02057574">
    <property type="protein sequence ID" value="MBW0551651.1"/>
    <property type="molecule type" value="Genomic_DNA"/>
</dbReference>
<dbReference type="OrthoDB" id="2504565at2759"/>
<comment type="caution">
    <text evidence="1">The sequence shown here is derived from an EMBL/GenBank/DDBJ whole genome shotgun (WGS) entry which is preliminary data.</text>
</comment>
<reference evidence="1" key="1">
    <citation type="submission" date="2021-03" db="EMBL/GenBank/DDBJ databases">
        <title>Draft genome sequence of rust myrtle Austropuccinia psidii MF-1, a brazilian biotype.</title>
        <authorList>
            <person name="Quecine M.C."/>
            <person name="Pachon D.M.R."/>
            <person name="Bonatelli M.L."/>
            <person name="Correr F.H."/>
            <person name="Franceschini L.M."/>
            <person name="Leite T.F."/>
            <person name="Margarido G.R.A."/>
            <person name="Almeida C.A."/>
            <person name="Ferrarezi J.A."/>
            <person name="Labate C.A."/>
        </authorList>
    </citation>
    <scope>NUCLEOTIDE SEQUENCE</scope>
    <source>
        <strain evidence="1">MF-1</strain>
    </source>
</reference>
<evidence type="ECO:0000313" key="1">
    <source>
        <dbReference type="EMBL" id="MBW0551651.1"/>
    </source>
</evidence>